<dbReference type="CDD" id="cd18809">
    <property type="entry name" value="SF1_C_RecD"/>
    <property type="match status" value="1"/>
</dbReference>
<protein>
    <recommendedName>
        <fullName evidence="1">UvrD-like helicase C-terminal domain-containing protein</fullName>
    </recommendedName>
</protein>
<evidence type="ECO:0000259" key="1">
    <source>
        <dbReference type="Pfam" id="PF13538"/>
    </source>
</evidence>
<dbReference type="Proteomes" id="UP000298355">
    <property type="component" value="Unassembled WGS sequence"/>
</dbReference>
<accession>A0ABY2J7W8</accession>
<dbReference type="InterPro" id="IPR027417">
    <property type="entry name" value="P-loop_NTPase"/>
</dbReference>
<feature type="domain" description="UvrD-like helicase C-terminal" evidence="1">
    <location>
        <begin position="381"/>
        <end position="427"/>
    </location>
</feature>
<evidence type="ECO:0000313" key="2">
    <source>
        <dbReference type="EMBL" id="TFD01043.1"/>
    </source>
</evidence>
<comment type="caution">
    <text evidence="2">The sequence shown here is derived from an EMBL/GenBank/DDBJ whole genome shotgun (WGS) entry which is preliminary data.</text>
</comment>
<proteinExistence type="predicted"/>
<dbReference type="Gene3D" id="3.40.50.300">
    <property type="entry name" value="P-loop containing nucleotide triphosphate hydrolases"/>
    <property type="match status" value="2"/>
</dbReference>
<gene>
    <name evidence="2" type="ORF">E3O65_01720</name>
</gene>
<dbReference type="InterPro" id="IPR027785">
    <property type="entry name" value="UvrD-like_helicase_C"/>
</dbReference>
<dbReference type="Pfam" id="PF13604">
    <property type="entry name" value="AAA_30"/>
    <property type="match status" value="1"/>
</dbReference>
<dbReference type="RefSeq" id="WP_134362037.1">
    <property type="nucleotide sequence ID" value="NZ_SOGJ01000007.1"/>
</dbReference>
<sequence length="475" mass="53370">MGAELLFDLLHARDVAVCRMHHRDVANDGLDRIVRHSGSKKCQCLRHLSTWIAANPGTFDDPLKAGALKDLFVKSTVALIYGTAGTGKTTMVDLIANYFDGDSKLFLAHTNPAVDNFKRRVSASNSEFSTIYSHTKYPTGRHYRLIVIDECSTVSNASLLKILGSTTFDLLVLVGDVYQIESIEFGNWFTTIRSYLPPESVFELTKPFRTTDAALLTLWDRVRNLDDKIEESISKNKYATVLGDSLFKARQADEIILCLNYDGLYGINNVNRFLQASNRSLAVEWGESTYKVNDPILFNDTDRFSGIVFNNLKGKIVKIATDKGRITFDVDIDRTLKLSDFAFAMDIRWTGGSIVQFDVFQRGNTDDDDDASATIVPFQIAYAVAIHKAQGLEFDSVKVVITDANDDRISHAIFYTAITRARQDLNIFWSAEVQQRMLSKMAVRENSKDELILRKRTGVTPVATRQKLTKSRLPV</sequence>
<organism evidence="2 3">
    <name type="scientific">Cryobacterium breve</name>
    <dbReference type="NCBI Taxonomy" id="1259258"/>
    <lineage>
        <taxon>Bacteria</taxon>
        <taxon>Bacillati</taxon>
        <taxon>Actinomycetota</taxon>
        <taxon>Actinomycetes</taxon>
        <taxon>Micrococcales</taxon>
        <taxon>Microbacteriaceae</taxon>
        <taxon>Cryobacterium</taxon>
    </lineage>
</organism>
<dbReference type="SUPFAM" id="SSF52540">
    <property type="entry name" value="P-loop containing nucleoside triphosphate hydrolases"/>
    <property type="match status" value="2"/>
</dbReference>
<evidence type="ECO:0000313" key="3">
    <source>
        <dbReference type="Proteomes" id="UP000298355"/>
    </source>
</evidence>
<reference evidence="2 3" key="1">
    <citation type="submission" date="2019-03" db="EMBL/GenBank/DDBJ databases">
        <title>Genomics of glacier-inhabiting Cryobacterium strains.</title>
        <authorList>
            <person name="Liu Q."/>
            <person name="Xin Y.-H."/>
        </authorList>
    </citation>
    <scope>NUCLEOTIDE SEQUENCE [LARGE SCALE GENOMIC DNA]</scope>
    <source>
        <strain evidence="2 3">TMT4-23</strain>
    </source>
</reference>
<dbReference type="EMBL" id="SOGJ01000007">
    <property type="protein sequence ID" value="TFD01043.1"/>
    <property type="molecule type" value="Genomic_DNA"/>
</dbReference>
<keyword evidence="3" id="KW-1185">Reference proteome</keyword>
<dbReference type="Pfam" id="PF13538">
    <property type="entry name" value="UvrD_C_2"/>
    <property type="match status" value="1"/>
</dbReference>
<name>A0ABY2J7W8_9MICO</name>